<dbReference type="Proteomes" id="UP000195981">
    <property type="component" value="Unassembled WGS sequence"/>
</dbReference>
<organism evidence="1 2">
    <name type="scientific">Brachybacterium nesterenkovii</name>
    <dbReference type="NCBI Taxonomy" id="47847"/>
    <lineage>
        <taxon>Bacteria</taxon>
        <taxon>Bacillati</taxon>
        <taxon>Actinomycetota</taxon>
        <taxon>Actinomycetes</taxon>
        <taxon>Micrococcales</taxon>
        <taxon>Dermabacteraceae</taxon>
        <taxon>Brachybacterium</taxon>
    </lineage>
</organism>
<gene>
    <name evidence="1" type="ORF">FM110_09275</name>
</gene>
<accession>A0A1X6X303</accession>
<keyword evidence="2" id="KW-1185">Reference proteome</keyword>
<dbReference type="OrthoDB" id="5124510at2"/>
<sequence length="69" mass="7481">MPDTATRCDQCGKKLRGSGHQTYTRTLCASCNDAYMGAAAGLIAGGDVETGIATAGWYQRIRKLTRRER</sequence>
<dbReference type="EMBL" id="FWFG01000081">
    <property type="protein sequence ID" value="SLM93086.1"/>
    <property type="molecule type" value="Genomic_DNA"/>
</dbReference>
<proteinExistence type="predicted"/>
<evidence type="ECO:0000313" key="1">
    <source>
        <dbReference type="EMBL" id="SLM93086.1"/>
    </source>
</evidence>
<dbReference type="RefSeq" id="WP_087104489.1">
    <property type="nucleotide sequence ID" value="NZ_FWFG01000081.1"/>
</dbReference>
<name>A0A1X6X303_9MICO</name>
<evidence type="ECO:0000313" key="2">
    <source>
        <dbReference type="Proteomes" id="UP000195981"/>
    </source>
</evidence>
<reference evidence="1 2" key="1">
    <citation type="submission" date="2017-02" db="EMBL/GenBank/DDBJ databases">
        <authorList>
            <person name="Peterson S.W."/>
        </authorList>
    </citation>
    <scope>NUCLEOTIDE SEQUENCE [LARGE SCALE GENOMIC DNA]</scope>
    <source>
        <strain evidence="1 2">CIP104813</strain>
    </source>
</reference>
<protein>
    <submittedName>
        <fullName evidence="1">Uncharacterized protein</fullName>
    </submittedName>
</protein>
<dbReference type="AlphaFoldDB" id="A0A1X6X303"/>